<proteinExistence type="predicted"/>
<dbReference type="InterPro" id="IPR017937">
    <property type="entry name" value="Thioredoxin_CS"/>
</dbReference>
<evidence type="ECO:0000313" key="5">
    <source>
        <dbReference type="Proteomes" id="UP000037643"/>
    </source>
</evidence>
<gene>
    <name evidence="4" type="ORF">AM2010_2437</name>
</gene>
<dbReference type="PROSITE" id="PS00194">
    <property type="entry name" value="THIOREDOXIN_1"/>
    <property type="match status" value="1"/>
</dbReference>
<dbReference type="KEGG" id="amx:AM2010_2437"/>
<evidence type="ECO:0000313" key="4">
    <source>
        <dbReference type="EMBL" id="AKM08493.1"/>
    </source>
</evidence>
<keyword evidence="2" id="KW-0802">TPR repeat</keyword>
<dbReference type="STRING" id="543877.AM2010_2437"/>
<dbReference type="GO" id="GO:0006950">
    <property type="term" value="P:response to stress"/>
    <property type="evidence" value="ECO:0007669"/>
    <property type="project" value="UniProtKB-ARBA"/>
</dbReference>
<dbReference type="GO" id="GO:0015036">
    <property type="term" value="F:disulfide oxidoreductase activity"/>
    <property type="evidence" value="ECO:0007669"/>
    <property type="project" value="UniProtKB-ARBA"/>
</dbReference>
<dbReference type="InterPro" id="IPR013766">
    <property type="entry name" value="Thioredoxin_domain"/>
</dbReference>
<dbReference type="PROSITE" id="PS51352">
    <property type="entry name" value="THIOREDOXIN_2"/>
    <property type="match status" value="1"/>
</dbReference>
<dbReference type="OrthoDB" id="9790390at2"/>
<dbReference type="AlphaFoldDB" id="A0A0G3XDK8"/>
<sequence>MGLNIDEQKAVDRFRKDVVEPSMTKLVVLDFWAEWCGPCKALAPVLEKVAAEYADKGVILAKVNVDEEQFIASQFQVRSIPTVYALFQGQPVADLTSARSESQLKQTLDQLLAQLPVQGGDGGAAQQQGQDVEQFVTMGEQVLADGDAERAAGIFGQVIEMVPDNAAAHAGLIRALVAADRVEEAQALVGSLPPALAEDPAVKTAKSALDLAGTSVDDGELQTLRAAAAEDPADMEKQLAFAEAAFAANSRDEAADTLLAMIERDREWNEGAARAKLLQIFEAVGLEDPWAVATRRRLSKILFG</sequence>
<evidence type="ECO:0000259" key="3">
    <source>
        <dbReference type="PROSITE" id="PS51352"/>
    </source>
</evidence>
<dbReference type="CDD" id="cd02947">
    <property type="entry name" value="TRX_family"/>
    <property type="match status" value="1"/>
</dbReference>
<organism evidence="4 5">
    <name type="scientific">Pelagerythrobacter marensis</name>
    <dbReference type="NCBI Taxonomy" id="543877"/>
    <lineage>
        <taxon>Bacteria</taxon>
        <taxon>Pseudomonadati</taxon>
        <taxon>Pseudomonadota</taxon>
        <taxon>Alphaproteobacteria</taxon>
        <taxon>Sphingomonadales</taxon>
        <taxon>Erythrobacteraceae</taxon>
        <taxon>Pelagerythrobacter</taxon>
    </lineage>
</organism>
<dbReference type="Pfam" id="PF00085">
    <property type="entry name" value="Thioredoxin"/>
    <property type="match status" value="1"/>
</dbReference>
<dbReference type="PATRIC" id="fig|543877.4.peg.2471"/>
<dbReference type="Gene3D" id="1.25.40.10">
    <property type="entry name" value="Tetratricopeptide repeat domain"/>
    <property type="match status" value="2"/>
</dbReference>
<feature type="repeat" description="TPR" evidence="2">
    <location>
        <begin position="132"/>
        <end position="165"/>
    </location>
</feature>
<dbReference type="PANTHER" id="PTHR43601">
    <property type="entry name" value="THIOREDOXIN, MITOCHONDRIAL"/>
    <property type="match status" value="1"/>
</dbReference>
<dbReference type="GO" id="GO:0045454">
    <property type="term" value="P:cell redox homeostasis"/>
    <property type="evidence" value="ECO:0007669"/>
    <property type="project" value="TreeGrafter"/>
</dbReference>
<protein>
    <submittedName>
        <fullName evidence="4">Thioredoxin</fullName>
    </submittedName>
</protein>
<reference evidence="4 5" key="1">
    <citation type="submission" date="2015-06" db="EMBL/GenBank/DDBJ databases">
        <authorList>
            <person name="Kim K.M."/>
        </authorList>
    </citation>
    <scope>NUCLEOTIDE SEQUENCE [LARGE SCALE GENOMIC DNA]</scope>
    <source>
        <strain evidence="4 5">KCTC 22370</strain>
    </source>
</reference>
<dbReference type="SUPFAM" id="SSF52833">
    <property type="entry name" value="Thioredoxin-like"/>
    <property type="match status" value="1"/>
</dbReference>
<dbReference type="InterPro" id="IPR019734">
    <property type="entry name" value="TPR_rpt"/>
</dbReference>
<evidence type="ECO:0000256" key="1">
    <source>
        <dbReference type="ARBA" id="ARBA00023284"/>
    </source>
</evidence>
<dbReference type="Proteomes" id="UP000037643">
    <property type="component" value="Chromosome"/>
</dbReference>
<dbReference type="Gene3D" id="3.40.30.10">
    <property type="entry name" value="Glutaredoxin"/>
    <property type="match status" value="1"/>
</dbReference>
<evidence type="ECO:0000256" key="2">
    <source>
        <dbReference type="PROSITE-ProRule" id="PRU00339"/>
    </source>
</evidence>
<keyword evidence="1" id="KW-0676">Redox-active center</keyword>
<accession>A0A0G3XDK8</accession>
<dbReference type="PROSITE" id="PS50005">
    <property type="entry name" value="TPR"/>
    <property type="match status" value="1"/>
</dbReference>
<name>A0A0G3XDK8_9SPHN</name>
<dbReference type="SUPFAM" id="SSF48452">
    <property type="entry name" value="TPR-like"/>
    <property type="match status" value="1"/>
</dbReference>
<dbReference type="EMBL" id="CP011805">
    <property type="protein sequence ID" value="AKM08493.1"/>
    <property type="molecule type" value="Genomic_DNA"/>
</dbReference>
<dbReference type="Pfam" id="PF14559">
    <property type="entry name" value="TPR_19"/>
    <property type="match status" value="1"/>
</dbReference>
<dbReference type="RefSeq" id="WP_047807312.1">
    <property type="nucleotide sequence ID" value="NZ_CP011805.1"/>
</dbReference>
<keyword evidence="5" id="KW-1185">Reference proteome</keyword>
<dbReference type="PANTHER" id="PTHR43601:SF3">
    <property type="entry name" value="THIOREDOXIN, MITOCHONDRIAL"/>
    <property type="match status" value="1"/>
</dbReference>
<dbReference type="Pfam" id="PF14561">
    <property type="entry name" value="TPR_20"/>
    <property type="match status" value="1"/>
</dbReference>
<dbReference type="InterPro" id="IPR011990">
    <property type="entry name" value="TPR-like_helical_dom_sf"/>
</dbReference>
<feature type="domain" description="Thioredoxin" evidence="3">
    <location>
        <begin position="1"/>
        <end position="113"/>
    </location>
</feature>
<dbReference type="InterPro" id="IPR036249">
    <property type="entry name" value="Thioredoxin-like_sf"/>
</dbReference>